<dbReference type="SUPFAM" id="SSF51735">
    <property type="entry name" value="NAD(P)-binding Rossmann-fold domains"/>
    <property type="match status" value="2"/>
</dbReference>
<dbReference type="AlphaFoldDB" id="A0A2G7FJ28"/>
<dbReference type="SUPFAM" id="SSF53223">
    <property type="entry name" value="Aminoacid dehydrogenase-like, N-terminal domain"/>
    <property type="match status" value="1"/>
</dbReference>
<gene>
    <name evidence="4" type="ORF">AARAC_009894</name>
</gene>
<evidence type="ECO:0000313" key="4">
    <source>
        <dbReference type="EMBL" id="PIG80305.1"/>
    </source>
</evidence>
<dbReference type="GO" id="GO:0005739">
    <property type="term" value="C:mitochondrion"/>
    <property type="evidence" value="ECO:0007669"/>
    <property type="project" value="TreeGrafter"/>
</dbReference>
<dbReference type="EMBL" id="NEXV01000619">
    <property type="protein sequence ID" value="PIG80305.1"/>
    <property type="molecule type" value="Genomic_DNA"/>
</dbReference>
<dbReference type="InterPro" id="IPR037062">
    <property type="entry name" value="Malic_N_dom_sf"/>
</dbReference>
<dbReference type="InterPro" id="IPR002364">
    <property type="entry name" value="Quin_OxRdtase/zeta-crystal_CS"/>
</dbReference>
<dbReference type="CDD" id="cd05312">
    <property type="entry name" value="NAD_bind_1_malic_enz"/>
    <property type="match status" value="1"/>
</dbReference>
<proteinExistence type="predicted"/>
<dbReference type="FunFam" id="3.40.50.720:FF:000055">
    <property type="entry name" value="NAD-dependent malic enzyme"/>
    <property type="match status" value="1"/>
</dbReference>
<feature type="compositionally biased region" description="Polar residues" evidence="1">
    <location>
        <begin position="73"/>
        <end position="82"/>
    </location>
</feature>
<feature type="domain" description="Enoyl reductase (ER)" evidence="2">
    <location>
        <begin position="169"/>
        <end position="488"/>
    </location>
</feature>
<sequence length="945" mass="104171">MKNTIPSDVWERKKALIAKLYKDEEWPLKQVIKQIRSDDFNPSETQLRSRLKKWRVTKPSRQTRKKSQDDQQDVNGDSSSHEAGSPKDEIPISPKTQLYSTQKLATVLSSSEPDFYMGDGAYVHHDFPTTGSLNHQDASNTWAHDRDSSVLVISNSFEPSSHTSPLADGVLLDATSPMASSFQNSHYAIRSAGTNFFDLLQIQGKYQHQPPLPWIGGAEFAGTVLAIPTSKSASQARFKVGDRVFGATQGAYATHILAPEHTLLPVPNGWSFEDAAGLFVTAPTSYGGLVHRANVQPGDWVLVHAAAGGVGLAAVQIAKGKGATVIATAGTERKRQIAREFGADHVIDYRNTGWPEEVKKLCAQHRTGNGKAGVDIVYDPVGMIDASLKCVAWNARLLVIGFAAGKIEKVALNRVLLKNVSIVGLHWGQYAKFEKDTVGTVWNGIFDLVAQGKFKGTAFKDESFVGLESVPRALQALGGRETWGKVVVKVIDETRRKLYHLVTTHVQLLGLWSVPMRSQGRDVITSCQFNKGSAFSEEERNVFKLHGLLPPNIQTLEEQVQRAFQQYKSRPDALAKNTFMASMKAQNEVLYYKNKDLLNDELYLGLRQPRVRGDEYDRFVENEDFGLHNASRLLNQYRPHIPCFNDDIQGTGCVTLAALMAAFHVSNIGLADVRVVVFGSGSAGTGIAKQVADTIATDTGRTKQEASAQIWCVDKPGILLKSLGDQLTAAQAPFARDDNEWPKEKGTDLLSVVKEVKPHVLIGTSTKPKAFTENIIREMAKHVEHPIVFPLSNPTRLHEASPENINHWTEGRALMATGSPFPPVERNGVEYEVAECNNSTCFPGIGLGAVLSRTQILSDKMLVAAARALASQSPALQDPNRPLLPDVENVREISVHIARAVIETAIEEGYAQEKDIPSHEEELEEWIRVQMWEPIYRPLVRAGEK</sequence>
<dbReference type="PRINTS" id="PR00072">
    <property type="entry name" value="MALOXRDTASE"/>
</dbReference>
<dbReference type="InterPro" id="IPR015884">
    <property type="entry name" value="Malic_enzyme_CS"/>
</dbReference>
<feature type="region of interest" description="Disordered" evidence="1">
    <location>
        <begin position="37"/>
        <end position="96"/>
    </location>
</feature>
<dbReference type="InterPro" id="IPR025676">
    <property type="entry name" value="Clr5_dom"/>
</dbReference>
<evidence type="ECO:0000259" key="3">
    <source>
        <dbReference type="SMART" id="SM00919"/>
    </source>
</evidence>
<dbReference type="Pfam" id="PF14420">
    <property type="entry name" value="Clr5"/>
    <property type="match status" value="1"/>
</dbReference>
<dbReference type="Gene3D" id="3.40.50.720">
    <property type="entry name" value="NAD(P)-binding Rossmann-like Domain"/>
    <property type="match status" value="2"/>
</dbReference>
<dbReference type="Gene3D" id="3.40.50.10380">
    <property type="entry name" value="Malic enzyme, N-terminal domain"/>
    <property type="match status" value="1"/>
</dbReference>
<dbReference type="Pfam" id="PF00107">
    <property type="entry name" value="ADH_zinc_N"/>
    <property type="match status" value="1"/>
</dbReference>
<dbReference type="GO" id="GO:0006108">
    <property type="term" value="P:malate metabolic process"/>
    <property type="evidence" value="ECO:0007669"/>
    <property type="project" value="TreeGrafter"/>
</dbReference>
<accession>A0A2G7FJ28</accession>
<keyword evidence="5" id="KW-1185">Reference proteome</keyword>
<dbReference type="PROSITE" id="PS01162">
    <property type="entry name" value="QOR_ZETA_CRYSTAL"/>
    <property type="match status" value="1"/>
</dbReference>
<comment type="caution">
    <text evidence="4">The sequence shown here is derived from an EMBL/GenBank/DDBJ whole genome shotgun (WGS) entry which is preliminary data.</text>
</comment>
<dbReference type="PANTHER" id="PTHR23406">
    <property type="entry name" value="MALIC ENZYME-RELATED"/>
    <property type="match status" value="1"/>
</dbReference>
<dbReference type="NCBIfam" id="NF010052">
    <property type="entry name" value="PRK13529.1"/>
    <property type="match status" value="1"/>
</dbReference>
<dbReference type="STRING" id="656916.A0A2G7FJ28"/>
<evidence type="ECO:0000313" key="5">
    <source>
        <dbReference type="Proteomes" id="UP000231358"/>
    </source>
</evidence>
<dbReference type="GO" id="GO:0008270">
    <property type="term" value="F:zinc ion binding"/>
    <property type="evidence" value="ECO:0007669"/>
    <property type="project" value="InterPro"/>
</dbReference>
<dbReference type="InterPro" id="IPR013154">
    <property type="entry name" value="ADH-like_N"/>
</dbReference>
<dbReference type="Pfam" id="PF03949">
    <property type="entry name" value="Malic_M"/>
    <property type="match status" value="1"/>
</dbReference>
<dbReference type="SUPFAM" id="SSF50129">
    <property type="entry name" value="GroES-like"/>
    <property type="match status" value="1"/>
</dbReference>
<organism evidence="4 5">
    <name type="scientific">Aspergillus arachidicola</name>
    <dbReference type="NCBI Taxonomy" id="656916"/>
    <lineage>
        <taxon>Eukaryota</taxon>
        <taxon>Fungi</taxon>
        <taxon>Dikarya</taxon>
        <taxon>Ascomycota</taxon>
        <taxon>Pezizomycotina</taxon>
        <taxon>Eurotiomycetes</taxon>
        <taxon>Eurotiomycetidae</taxon>
        <taxon>Eurotiales</taxon>
        <taxon>Aspergillaceae</taxon>
        <taxon>Aspergillus</taxon>
        <taxon>Aspergillus subgen. Circumdati</taxon>
    </lineage>
</organism>
<dbReference type="InterPro" id="IPR013149">
    <property type="entry name" value="ADH-like_C"/>
</dbReference>
<evidence type="ECO:0000259" key="2">
    <source>
        <dbReference type="SMART" id="SM00829"/>
    </source>
</evidence>
<dbReference type="Gene3D" id="1.20.1370.30">
    <property type="match status" value="1"/>
</dbReference>
<dbReference type="InterPro" id="IPR001891">
    <property type="entry name" value="Malic_OxRdtase"/>
</dbReference>
<dbReference type="SMART" id="SM00919">
    <property type="entry name" value="Malic_M"/>
    <property type="match status" value="1"/>
</dbReference>
<dbReference type="PROSITE" id="PS00331">
    <property type="entry name" value="MALIC_ENZYMES"/>
    <property type="match status" value="1"/>
</dbReference>
<dbReference type="Proteomes" id="UP000231358">
    <property type="component" value="Unassembled WGS sequence"/>
</dbReference>
<dbReference type="InterPro" id="IPR046346">
    <property type="entry name" value="Aminoacid_DH-like_N_sf"/>
</dbReference>
<dbReference type="GO" id="GO:0051287">
    <property type="term" value="F:NAD binding"/>
    <property type="evidence" value="ECO:0007669"/>
    <property type="project" value="InterPro"/>
</dbReference>
<dbReference type="InterPro" id="IPR036291">
    <property type="entry name" value="NAD(P)-bd_dom_sf"/>
</dbReference>
<reference evidence="4 5" key="1">
    <citation type="submission" date="2017-05" db="EMBL/GenBank/DDBJ databases">
        <title>Genome sequence for an aflatoxigenic pathogen of Argentinian peanut, Aspergillus arachidicola.</title>
        <authorList>
            <person name="Moore G."/>
            <person name="Beltz S.B."/>
            <person name="Mack B.M."/>
        </authorList>
    </citation>
    <scope>NUCLEOTIDE SEQUENCE [LARGE SCALE GENOMIC DNA]</scope>
    <source>
        <strain evidence="4 5">CBS 117610</strain>
    </source>
</reference>
<dbReference type="SMART" id="SM00829">
    <property type="entry name" value="PKS_ER"/>
    <property type="match status" value="1"/>
</dbReference>
<dbReference type="PANTHER" id="PTHR23406:SF34">
    <property type="entry name" value="NAD-DEPENDENT MALIC ENZYME, MITOCHONDRIAL"/>
    <property type="match status" value="1"/>
</dbReference>
<dbReference type="CDD" id="cd08241">
    <property type="entry name" value="QOR1"/>
    <property type="match status" value="1"/>
</dbReference>
<evidence type="ECO:0000256" key="1">
    <source>
        <dbReference type="SAM" id="MobiDB-lite"/>
    </source>
</evidence>
<dbReference type="InterPro" id="IPR012302">
    <property type="entry name" value="Malic_NAD-bd"/>
</dbReference>
<dbReference type="InterPro" id="IPR020843">
    <property type="entry name" value="ER"/>
</dbReference>
<name>A0A2G7FJ28_9EURO</name>
<dbReference type="Gene3D" id="3.90.180.10">
    <property type="entry name" value="Medium-chain alcohol dehydrogenases, catalytic domain"/>
    <property type="match status" value="1"/>
</dbReference>
<dbReference type="InterPro" id="IPR011032">
    <property type="entry name" value="GroES-like_sf"/>
</dbReference>
<dbReference type="GO" id="GO:0005829">
    <property type="term" value="C:cytosol"/>
    <property type="evidence" value="ECO:0007669"/>
    <property type="project" value="TreeGrafter"/>
</dbReference>
<dbReference type="Pfam" id="PF08240">
    <property type="entry name" value="ADH_N"/>
    <property type="match status" value="1"/>
</dbReference>
<feature type="compositionally biased region" description="Basic residues" evidence="1">
    <location>
        <begin position="49"/>
        <end position="65"/>
    </location>
</feature>
<feature type="domain" description="Malic enzyme NAD-binding" evidence="3">
    <location>
        <begin position="648"/>
        <end position="906"/>
    </location>
</feature>
<protein>
    <submittedName>
        <fullName evidence="4">NAD-dependent malic enzyme</fullName>
    </submittedName>
</protein>
<dbReference type="GO" id="GO:0004471">
    <property type="term" value="F:malate dehydrogenase (decarboxylating) (NAD+) activity"/>
    <property type="evidence" value="ECO:0007669"/>
    <property type="project" value="TreeGrafter"/>
</dbReference>